<keyword evidence="4 5" id="KW-0539">Nucleus</keyword>
<protein>
    <recommendedName>
        <fullName evidence="2 5">Ribosome biogenesis protein NOP53</fullName>
    </recommendedName>
</protein>
<feature type="region of interest" description="Disordered" evidence="6">
    <location>
        <begin position="99"/>
        <end position="120"/>
    </location>
</feature>
<dbReference type="GO" id="GO:0006364">
    <property type="term" value="P:rRNA processing"/>
    <property type="evidence" value="ECO:0007669"/>
    <property type="project" value="TreeGrafter"/>
</dbReference>
<dbReference type="PIRSF" id="PIRSF017302">
    <property type="entry name" value="Gltscr2"/>
    <property type="match status" value="1"/>
</dbReference>
<dbReference type="GO" id="GO:0005730">
    <property type="term" value="C:nucleolus"/>
    <property type="evidence" value="ECO:0007669"/>
    <property type="project" value="UniProtKB-SubCell"/>
</dbReference>
<dbReference type="AlphaFoldDB" id="A0A1G4JXX8"/>
<evidence type="ECO:0000313" key="8">
    <source>
        <dbReference type="Proteomes" id="UP000191024"/>
    </source>
</evidence>
<sequence>MAAANSRPAQYRQTSRKGKKAWRKNIDLEDIEKSLQRRQEAEITHGSSSVGELKDDELFQIDTDGDEVVRTKLIKRKQIPKKLKSSEILDAIKTNSKVGALSHSKSGSVSESKKKIQGVSKKELRRLMALAGRADGKSKSQTAVAKDGLVRATGTDLWGEAKKIKTPSGLKLAAKSESEVPEELLKQSTTGWSQATVAPGTLKEAPLKVKEFESTPHAGKSYNPDSEDWSSLINKEYDAEKKKDDARIQLEQYQGRIARLMETIDANEEGESSSEDEEEEEAALNDGSEIKLSINKPVVNKKKTKHRRNKAKKHQKQVKLQKELKLLKGQVRELERLEAIEQEVAKKEGNVETGKRSKERMAKKQKLGTKHTIKEDLLEVKFADELSFSLRKLKPEGNLLYDTLRKLQSSGKVETRIPVVRGRRYKPKVTEKWTYKDFK</sequence>
<dbReference type="GO" id="GO:0008097">
    <property type="term" value="F:5S rRNA binding"/>
    <property type="evidence" value="ECO:0007669"/>
    <property type="project" value="TreeGrafter"/>
</dbReference>
<dbReference type="GO" id="GO:0000027">
    <property type="term" value="P:ribosomal large subunit assembly"/>
    <property type="evidence" value="ECO:0007669"/>
    <property type="project" value="UniProtKB-UniRule"/>
</dbReference>
<feature type="compositionally biased region" description="Basic residues" evidence="6">
    <location>
        <begin position="299"/>
        <end position="319"/>
    </location>
</feature>
<dbReference type="PANTHER" id="PTHR14211">
    <property type="entry name" value="GLIOMA SUPPRESSOR CANDIDATE REGION GENE 2"/>
    <property type="match status" value="1"/>
</dbReference>
<gene>
    <name evidence="7" type="ORF">LAMI_0F04742G</name>
</gene>
<dbReference type="PANTHER" id="PTHR14211:SF7">
    <property type="entry name" value="RIBOSOME BIOGENESIS PROTEIN NOP53"/>
    <property type="match status" value="1"/>
</dbReference>
<accession>A0A1G4JXX8</accession>
<evidence type="ECO:0000256" key="4">
    <source>
        <dbReference type="ARBA" id="ARBA00023242"/>
    </source>
</evidence>
<feature type="compositionally biased region" description="Basic residues" evidence="6">
    <location>
        <begin position="14"/>
        <end position="23"/>
    </location>
</feature>
<feature type="compositionally biased region" description="Basic and acidic residues" evidence="6">
    <location>
        <begin position="347"/>
        <end position="362"/>
    </location>
</feature>
<evidence type="ECO:0000256" key="6">
    <source>
        <dbReference type="SAM" id="MobiDB-lite"/>
    </source>
</evidence>
<evidence type="ECO:0000256" key="3">
    <source>
        <dbReference type="ARBA" id="ARBA00022517"/>
    </source>
</evidence>
<feature type="region of interest" description="Disordered" evidence="6">
    <location>
        <begin position="264"/>
        <end position="319"/>
    </location>
</feature>
<dbReference type="Pfam" id="PF07767">
    <property type="entry name" value="Nop53"/>
    <property type="match status" value="1"/>
</dbReference>
<name>A0A1G4JXX8_9SACH</name>
<keyword evidence="8" id="KW-1185">Reference proteome</keyword>
<evidence type="ECO:0000313" key="7">
    <source>
        <dbReference type="EMBL" id="SCU95996.1"/>
    </source>
</evidence>
<dbReference type="STRING" id="1230905.A0A1G4JXX8"/>
<proteinExistence type="inferred from homology"/>
<evidence type="ECO:0000256" key="2">
    <source>
        <dbReference type="ARBA" id="ARBA00018339"/>
    </source>
</evidence>
<comment type="subcellular location">
    <subcellularLocation>
        <location evidence="5">Nucleus</location>
        <location evidence="5">Nucleolus</location>
    </subcellularLocation>
    <subcellularLocation>
        <location evidence="5">Nucleus</location>
        <location evidence="5">Nucleoplasm</location>
    </subcellularLocation>
</comment>
<comment type="function">
    <text evidence="5">May play a role in ribosome biogenesis.</text>
</comment>
<evidence type="ECO:0000256" key="1">
    <source>
        <dbReference type="ARBA" id="ARBA00008838"/>
    </source>
</evidence>
<feature type="region of interest" description="Disordered" evidence="6">
    <location>
        <begin position="347"/>
        <end position="368"/>
    </location>
</feature>
<reference evidence="8" key="1">
    <citation type="submission" date="2016-03" db="EMBL/GenBank/DDBJ databases">
        <authorList>
            <person name="Devillers H."/>
        </authorList>
    </citation>
    <scope>NUCLEOTIDE SEQUENCE [LARGE SCALE GENOMIC DNA]</scope>
</reference>
<evidence type="ECO:0000256" key="5">
    <source>
        <dbReference type="PIRNR" id="PIRNR017302"/>
    </source>
</evidence>
<comment type="similarity">
    <text evidence="1 5">Belongs to the NOP53 family.</text>
</comment>
<feature type="compositionally biased region" description="Acidic residues" evidence="6">
    <location>
        <begin position="265"/>
        <end position="283"/>
    </location>
</feature>
<dbReference type="Proteomes" id="UP000191024">
    <property type="component" value="Chromosome F"/>
</dbReference>
<dbReference type="EMBL" id="LT598467">
    <property type="protein sequence ID" value="SCU95996.1"/>
    <property type="molecule type" value="Genomic_DNA"/>
</dbReference>
<keyword evidence="3 5" id="KW-0690">Ribosome biogenesis</keyword>
<dbReference type="OrthoDB" id="5072at2759"/>
<dbReference type="GO" id="GO:0005654">
    <property type="term" value="C:nucleoplasm"/>
    <property type="evidence" value="ECO:0007669"/>
    <property type="project" value="UniProtKB-SubCell"/>
</dbReference>
<organism evidence="7 8">
    <name type="scientific">Lachancea mirantina</name>
    <dbReference type="NCBI Taxonomy" id="1230905"/>
    <lineage>
        <taxon>Eukaryota</taxon>
        <taxon>Fungi</taxon>
        <taxon>Dikarya</taxon>
        <taxon>Ascomycota</taxon>
        <taxon>Saccharomycotina</taxon>
        <taxon>Saccharomycetes</taxon>
        <taxon>Saccharomycetales</taxon>
        <taxon>Saccharomycetaceae</taxon>
        <taxon>Lachancea</taxon>
    </lineage>
</organism>
<feature type="region of interest" description="Disordered" evidence="6">
    <location>
        <begin position="1"/>
        <end position="23"/>
    </location>
</feature>
<dbReference type="InterPro" id="IPR011687">
    <property type="entry name" value="Nop53/GLTSCR2"/>
</dbReference>